<gene>
    <name evidence="2" type="ORF">B2A_05039</name>
</gene>
<feature type="non-terminal residue" evidence="2">
    <location>
        <position position="1"/>
    </location>
</feature>
<feature type="domain" description="Transglycosylase SLT" evidence="1">
    <location>
        <begin position="24"/>
        <end position="114"/>
    </location>
</feature>
<dbReference type="InterPro" id="IPR023346">
    <property type="entry name" value="Lysozyme-like_dom_sf"/>
</dbReference>
<dbReference type="PANTHER" id="PTHR37423">
    <property type="entry name" value="SOLUBLE LYTIC MUREIN TRANSGLYCOSYLASE-RELATED"/>
    <property type="match status" value="1"/>
</dbReference>
<dbReference type="InterPro" id="IPR008258">
    <property type="entry name" value="Transglycosylase_SLT_dom_1"/>
</dbReference>
<evidence type="ECO:0000313" key="2">
    <source>
        <dbReference type="EMBL" id="EQD56962.1"/>
    </source>
</evidence>
<evidence type="ECO:0000259" key="1">
    <source>
        <dbReference type="Pfam" id="PF01464"/>
    </source>
</evidence>
<dbReference type="AlphaFoldDB" id="T1AI58"/>
<dbReference type="Pfam" id="PF01464">
    <property type="entry name" value="SLT"/>
    <property type="match status" value="1"/>
</dbReference>
<proteinExistence type="predicted"/>
<organism evidence="2">
    <name type="scientific">mine drainage metagenome</name>
    <dbReference type="NCBI Taxonomy" id="410659"/>
    <lineage>
        <taxon>unclassified sequences</taxon>
        <taxon>metagenomes</taxon>
        <taxon>ecological metagenomes</taxon>
    </lineage>
</organism>
<dbReference type="Gene3D" id="1.10.530.10">
    <property type="match status" value="1"/>
</dbReference>
<protein>
    <submittedName>
        <fullName evidence="2">Lytic transglycosylase-like, catalytic domain protein</fullName>
    </submittedName>
</protein>
<dbReference type="EMBL" id="AUZZ01003454">
    <property type="protein sequence ID" value="EQD56962.1"/>
    <property type="molecule type" value="Genomic_DNA"/>
</dbReference>
<reference evidence="2" key="1">
    <citation type="submission" date="2013-08" db="EMBL/GenBank/DDBJ databases">
        <authorList>
            <person name="Mendez C."/>
            <person name="Richter M."/>
            <person name="Ferrer M."/>
            <person name="Sanchez J."/>
        </authorList>
    </citation>
    <scope>NUCLEOTIDE SEQUENCE</scope>
</reference>
<dbReference type="SUPFAM" id="SSF53955">
    <property type="entry name" value="Lysozyme-like"/>
    <property type="match status" value="1"/>
</dbReference>
<feature type="non-terminal residue" evidence="2">
    <location>
        <position position="184"/>
    </location>
</feature>
<name>T1AI58_9ZZZZ</name>
<dbReference type="PANTHER" id="PTHR37423:SF2">
    <property type="entry name" value="MEMBRANE-BOUND LYTIC MUREIN TRANSGLYCOSYLASE C"/>
    <property type="match status" value="1"/>
</dbReference>
<sequence>EEERVVPASADRHSIMEKIKRLAVEAGERYDINPSLILAVIKSESGFDPNQISDKGAVGLMQIIPRYTEYTAEQLKDPETNVFTGAKILKDNIKQFGSVKRALEAYNAGGSRVSDGSVPESTHVYVRRTMQNYVSFLMKERISEGYDVAYKKVLRDGSLILVGFVGMPNMIRGNSSVILGNATA</sequence>
<reference evidence="2" key="2">
    <citation type="journal article" date="2014" name="ISME J.">
        <title>Microbial stratification in low pH oxic and suboxic macroscopic growths along an acid mine drainage.</title>
        <authorList>
            <person name="Mendez-Garcia C."/>
            <person name="Mesa V."/>
            <person name="Sprenger R.R."/>
            <person name="Richter M."/>
            <person name="Diez M.S."/>
            <person name="Solano J."/>
            <person name="Bargiela R."/>
            <person name="Golyshina O.V."/>
            <person name="Manteca A."/>
            <person name="Ramos J.L."/>
            <person name="Gallego J.R."/>
            <person name="Llorente I."/>
            <person name="Martins Dos Santos V.A."/>
            <person name="Jensen O.N."/>
            <person name="Pelaez A.I."/>
            <person name="Sanchez J."/>
            <person name="Ferrer M."/>
        </authorList>
    </citation>
    <scope>NUCLEOTIDE SEQUENCE</scope>
</reference>
<comment type="caution">
    <text evidence="2">The sequence shown here is derived from an EMBL/GenBank/DDBJ whole genome shotgun (WGS) entry which is preliminary data.</text>
</comment>
<accession>T1AI58</accession>